<keyword evidence="2" id="KW-0813">Transport</keyword>
<dbReference type="PANTHER" id="PTHR43394:SF1">
    <property type="entry name" value="ATP-BINDING CASSETTE SUB-FAMILY B MEMBER 10, MITOCHONDRIAL"/>
    <property type="match status" value="1"/>
</dbReference>
<feature type="transmembrane region" description="Helical" evidence="11">
    <location>
        <begin position="155"/>
        <end position="178"/>
    </location>
</feature>
<evidence type="ECO:0000259" key="12">
    <source>
        <dbReference type="PROSITE" id="PS50893"/>
    </source>
</evidence>
<dbReference type="Proteomes" id="UP000650511">
    <property type="component" value="Unassembled WGS sequence"/>
</dbReference>
<evidence type="ECO:0000256" key="11">
    <source>
        <dbReference type="SAM" id="Phobius"/>
    </source>
</evidence>
<evidence type="ECO:0000259" key="13">
    <source>
        <dbReference type="PROSITE" id="PS50929"/>
    </source>
</evidence>
<dbReference type="FunFam" id="3.40.50.300:FF:000287">
    <property type="entry name" value="Multidrug ABC transporter ATP-binding protein"/>
    <property type="match status" value="1"/>
</dbReference>
<dbReference type="InterPro" id="IPR017871">
    <property type="entry name" value="ABC_transporter-like_CS"/>
</dbReference>
<dbReference type="Gene3D" id="3.40.50.300">
    <property type="entry name" value="P-loop containing nucleotide triphosphate hydrolases"/>
    <property type="match status" value="1"/>
</dbReference>
<dbReference type="SUPFAM" id="SSF52540">
    <property type="entry name" value="P-loop containing nucleoside triphosphate hydrolases"/>
    <property type="match status" value="1"/>
</dbReference>
<evidence type="ECO:0000256" key="2">
    <source>
        <dbReference type="ARBA" id="ARBA00022448"/>
    </source>
</evidence>
<dbReference type="SMART" id="SM00382">
    <property type="entry name" value="AAA"/>
    <property type="match status" value="1"/>
</dbReference>
<dbReference type="Gene3D" id="1.20.1560.10">
    <property type="entry name" value="ABC transporter type 1, transmembrane domain"/>
    <property type="match status" value="1"/>
</dbReference>
<keyword evidence="3 11" id="KW-0812">Transmembrane</keyword>
<keyword evidence="4" id="KW-0547">Nucleotide-binding</keyword>
<keyword evidence="7 11" id="KW-0472">Membrane</keyword>
<reference evidence="14" key="1">
    <citation type="journal article" date="2014" name="Int. J. Syst. Evol. Microbiol.">
        <title>Complete genome sequence of Corynebacterium casei LMG S-19264T (=DSM 44701T), isolated from a smear-ripened cheese.</title>
        <authorList>
            <consortium name="US DOE Joint Genome Institute (JGI-PGF)"/>
            <person name="Walter F."/>
            <person name="Albersmeier A."/>
            <person name="Kalinowski J."/>
            <person name="Ruckert C."/>
        </authorList>
    </citation>
    <scope>NUCLEOTIDE SEQUENCE</scope>
    <source>
        <strain evidence="14">CGMCC 1.14988</strain>
    </source>
</reference>
<evidence type="ECO:0000256" key="5">
    <source>
        <dbReference type="ARBA" id="ARBA00022840"/>
    </source>
</evidence>
<feature type="transmembrane region" description="Helical" evidence="11">
    <location>
        <begin position="80"/>
        <end position="101"/>
    </location>
</feature>
<dbReference type="InterPro" id="IPR011527">
    <property type="entry name" value="ABC1_TM_dom"/>
</dbReference>
<keyword evidence="5" id="KW-0067">ATP-binding</keyword>
<dbReference type="GO" id="GO:0015421">
    <property type="term" value="F:ABC-type oligopeptide transporter activity"/>
    <property type="evidence" value="ECO:0007669"/>
    <property type="project" value="TreeGrafter"/>
</dbReference>
<evidence type="ECO:0000256" key="9">
    <source>
        <dbReference type="ARBA" id="ARBA00061644"/>
    </source>
</evidence>
<feature type="transmembrane region" description="Helical" evidence="11">
    <location>
        <begin position="44"/>
        <end position="68"/>
    </location>
</feature>
<feature type="domain" description="ABC transmembrane type-1" evidence="13">
    <location>
        <begin position="48"/>
        <end position="331"/>
    </location>
</feature>
<dbReference type="Pfam" id="PF00664">
    <property type="entry name" value="ABC_membrane"/>
    <property type="match status" value="1"/>
</dbReference>
<comment type="function">
    <text evidence="8">ABC transporter involved in fatty acid import. Transmembrane domains (TMD) form a pore in the membrane and the ATP-binding domain (NBD) is responsible for energy generation.</text>
</comment>
<evidence type="ECO:0000256" key="7">
    <source>
        <dbReference type="ARBA" id="ARBA00023136"/>
    </source>
</evidence>
<dbReference type="EMBL" id="BMHA01000006">
    <property type="protein sequence ID" value="GGI06568.1"/>
    <property type="molecule type" value="Genomic_DNA"/>
</dbReference>
<feature type="transmembrane region" description="Helical" evidence="11">
    <location>
        <begin position="184"/>
        <end position="203"/>
    </location>
</feature>
<dbReference type="AlphaFoldDB" id="A0A8J3A875"/>
<evidence type="ECO:0000256" key="8">
    <source>
        <dbReference type="ARBA" id="ARBA00055053"/>
    </source>
</evidence>
<evidence type="ECO:0000256" key="6">
    <source>
        <dbReference type="ARBA" id="ARBA00022989"/>
    </source>
</evidence>
<evidence type="ECO:0000256" key="10">
    <source>
        <dbReference type="ARBA" id="ARBA00071747"/>
    </source>
</evidence>
<dbReference type="InterPro" id="IPR039421">
    <property type="entry name" value="Type_1_exporter"/>
</dbReference>
<dbReference type="Pfam" id="PF00005">
    <property type="entry name" value="ABC_tran"/>
    <property type="match status" value="1"/>
</dbReference>
<dbReference type="GO" id="GO:0016887">
    <property type="term" value="F:ATP hydrolysis activity"/>
    <property type="evidence" value="ECO:0007669"/>
    <property type="project" value="InterPro"/>
</dbReference>
<dbReference type="InterPro" id="IPR036640">
    <property type="entry name" value="ABC1_TM_sf"/>
</dbReference>
<keyword evidence="15" id="KW-1185">Reference proteome</keyword>
<reference evidence="14" key="2">
    <citation type="submission" date="2020-09" db="EMBL/GenBank/DDBJ databases">
        <authorList>
            <person name="Sun Q."/>
            <person name="Zhou Y."/>
        </authorList>
    </citation>
    <scope>NUCLEOTIDE SEQUENCE</scope>
    <source>
        <strain evidence="14">CGMCC 1.14988</strain>
    </source>
</reference>
<dbReference type="PROSITE" id="PS50893">
    <property type="entry name" value="ABC_TRANSPORTER_2"/>
    <property type="match status" value="1"/>
</dbReference>
<accession>A0A8J3A875</accession>
<comment type="caution">
    <text evidence="14">The sequence shown here is derived from an EMBL/GenBank/DDBJ whole genome shotgun (WGS) entry which is preliminary data.</text>
</comment>
<organism evidence="14 15">
    <name type="scientific">Egicoccus halophilus</name>
    <dbReference type="NCBI Taxonomy" id="1670830"/>
    <lineage>
        <taxon>Bacteria</taxon>
        <taxon>Bacillati</taxon>
        <taxon>Actinomycetota</taxon>
        <taxon>Nitriliruptoria</taxon>
        <taxon>Egicoccales</taxon>
        <taxon>Egicoccaceae</taxon>
        <taxon>Egicoccus</taxon>
    </lineage>
</organism>
<dbReference type="SUPFAM" id="SSF90123">
    <property type="entry name" value="ABC transporter transmembrane region"/>
    <property type="match status" value="1"/>
</dbReference>
<gene>
    <name evidence="14" type="ORF">GCM10011354_19740</name>
</gene>
<dbReference type="InterPro" id="IPR027417">
    <property type="entry name" value="P-loop_NTPase"/>
</dbReference>
<dbReference type="PROSITE" id="PS00211">
    <property type="entry name" value="ABC_TRANSPORTER_1"/>
    <property type="match status" value="1"/>
</dbReference>
<proteinExistence type="inferred from homology"/>
<dbReference type="GO" id="GO:0005524">
    <property type="term" value="F:ATP binding"/>
    <property type="evidence" value="ECO:0007669"/>
    <property type="project" value="UniProtKB-KW"/>
</dbReference>
<evidence type="ECO:0000256" key="3">
    <source>
        <dbReference type="ARBA" id="ARBA00022692"/>
    </source>
</evidence>
<evidence type="ECO:0000256" key="1">
    <source>
        <dbReference type="ARBA" id="ARBA00004651"/>
    </source>
</evidence>
<name>A0A8J3A875_9ACTN</name>
<comment type="subcellular location">
    <subcellularLocation>
        <location evidence="1">Cell membrane</location>
        <topology evidence="1">Multi-pass membrane protein</topology>
    </subcellularLocation>
</comment>
<protein>
    <recommendedName>
        <fullName evidence="10">Fatty acid ABC transporter ATP-binding/permease protein</fullName>
    </recommendedName>
</protein>
<evidence type="ECO:0000313" key="14">
    <source>
        <dbReference type="EMBL" id="GGI06568.1"/>
    </source>
</evidence>
<dbReference type="PANTHER" id="PTHR43394">
    <property type="entry name" value="ATP-DEPENDENT PERMEASE MDL1, MITOCHONDRIAL"/>
    <property type="match status" value="1"/>
</dbReference>
<keyword evidence="6 11" id="KW-1133">Transmembrane helix</keyword>
<dbReference type="InterPro" id="IPR003593">
    <property type="entry name" value="AAA+_ATPase"/>
</dbReference>
<sequence>MGPANYGRMRLRPIGDADALKGRGVDLAVVRRAWELARPYRARLAGYLAVLVATSITAVLPAQLIRLAIDRAIPAADTGLLVWLFAGLLAVAVFEAVLSLVERWLSSSVGEGFIYDLRRMLYRHVQSMPLAFFTRTQTGALITRLNNDVIGAQRALTGTMGTVVANLIGVTVTLAAMFSLSWQVTLLSLALLPLFILPARIVGRRLQGLARRSMELNAEMNTTMTERFHVAGALLVKLFGRQERETERFGERAERVADIGVRTALYGRGLFAALGLVGAAATALVYLVGGLLVISPDSGLQIGVVVALGMYVTQLYGPLAQLSNAPVDLMTALVSFERVFEVMDLPRDIDEKDDARELTDPRGHVRFEGVAFRYPAAGGSSLESLEGPRSAHGDAASDWILRNIELDLRPGTVTALVGPSGAGKSTLSSLVPRLYDVTEGRVTVDGIDVRDLTLESLAHAVGVVSQDAHLFHESIADNLRYARADATQEQIEAACRAARIHHVIARLPDGYDTVVGERGYRLSGGEKQRVSLARVLLKDPAIVVLDEATAHLDTESERLVQAALRETLVGRTALVIAHRLSTVVDADEIVVLDEGTIVERGTHAELVRRGGLYADLARTQLVTSEAS</sequence>
<feature type="transmembrane region" description="Helical" evidence="11">
    <location>
        <begin position="270"/>
        <end position="294"/>
    </location>
</feature>
<evidence type="ECO:0000256" key="4">
    <source>
        <dbReference type="ARBA" id="ARBA00022741"/>
    </source>
</evidence>
<dbReference type="CDD" id="cd18550">
    <property type="entry name" value="ABC_6TM_exporter_like"/>
    <property type="match status" value="1"/>
</dbReference>
<evidence type="ECO:0000313" key="15">
    <source>
        <dbReference type="Proteomes" id="UP000650511"/>
    </source>
</evidence>
<feature type="domain" description="ABC transporter" evidence="12">
    <location>
        <begin position="365"/>
        <end position="619"/>
    </location>
</feature>
<dbReference type="InterPro" id="IPR003439">
    <property type="entry name" value="ABC_transporter-like_ATP-bd"/>
</dbReference>
<dbReference type="PROSITE" id="PS50929">
    <property type="entry name" value="ABC_TM1F"/>
    <property type="match status" value="1"/>
</dbReference>
<comment type="similarity">
    <text evidence="9">Belongs to the ABC transporter superfamily. Lipid exporter (TC 3.A.1.106) family.</text>
</comment>
<dbReference type="GO" id="GO:0005886">
    <property type="term" value="C:plasma membrane"/>
    <property type="evidence" value="ECO:0007669"/>
    <property type="project" value="UniProtKB-SubCell"/>
</dbReference>